<name>A0ACC2I7B8_9PLEO</name>
<keyword evidence="2" id="KW-1185">Reference proteome</keyword>
<protein>
    <submittedName>
        <fullName evidence="1">Uncharacterized protein</fullName>
    </submittedName>
</protein>
<proteinExistence type="predicted"/>
<sequence length="766" mass="84859">MERMSYHSQSGTPIEEWQNFLNWDEDCYPSSPTVQRGSGSHNYLAPESSGFRSPYTTSAPPSNYDGPSSFDCNVSAAPSFTGASSSYGQFYGSTFSSTTTSPLVARDEFRYFGSFDACDNFFPPLGEITEPSVLDTTRERIVDSTSSLATTAGDFLNPHVPGSSQTFSSRDVFASQILASTGTQFDPFSADDAIAECDEYDISTTTAPIPIIRTQAHSLSSSFNSYEQTTSSYDHRTRAITIPQASGRSSHSARAYQSRWMSNAPPMLSTSPISQRRSGSSTMSRSSSRSEQRKTRTSPSPTSAHSLGWIPMQMDSQSGRMAATASSESIQGRIAKGRKRGLDPRQRTEAALMRIIGSCSNCKKRKEKCDPGTPCKSCLKHYRGDLVNNPCRNHLLANLTGAFLSDRHGWHPTARTLESCTAPYGHSVLTEITYKIPLYFGFGQPMSVNVHPVELDNTQPLVHRHLVYSWPPESSTASTHTQAVLPAVLTASAVLNLKDDLDSHLTHLVMTEFSAFPLYCSQLRILRNVYIFFRSLQADSNSKQTHTLLQALKLLVLVHIGGDITVPKQRENRFLARLIHDTMKVPDDYRPAPCFIRSQFGAIMPDLANDLMKDILSSLEISLLRRNEDEWPTTLATLVVVLMTVESVHYHSAKRPYHEAYDPTNPMTGSDDAEMDDAAVDKLLKFYGACFSACHTRLRPDWEGEPDKGNARASTSDLFIKNMRDAVGKASPGGYLAEKAHQKRADDEDMGFYFDRLVARLLLLDQ</sequence>
<organism evidence="1 2">
    <name type="scientific">Boeremia exigua</name>
    <dbReference type="NCBI Taxonomy" id="749465"/>
    <lineage>
        <taxon>Eukaryota</taxon>
        <taxon>Fungi</taxon>
        <taxon>Dikarya</taxon>
        <taxon>Ascomycota</taxon>
        <taxon>Pezizomycotina</taxon>
        <taxon>Dothideomycetes</taxon>
        <taxon>Pleosporomycetidae</taxon>
        <taxon>Pleosporales</taxon>
        <taxon>Pleosporineae</taxon>
        <taxon>Didymellaceae</taxon>
        <taxon>Boeremia</taxon>
    </lineage>
</organism>
<dbReference type="EMBL" id="JAPHNI010000444">
    <property type="protein sequence ID" value="KAJ8111021.1"/>
    <property type="molecule type" value="Genomic_DNA"/>
</dbReference>
<accession>A0ACC2I7B8</accession>
<gene>
    <name evidence="1" type="ORF">OPT61_g6281</name>
</gene>
<comment type="caution">
    <text evidence="1">The sequence shown here is derived from an EMBL/GenBank/DDBJ whole genome shotgun (WGS) entry which is preliminary data.</text>
</comment>
<reference evidence="1" key="1">
    <citation type="submission" date="2022-11" db="EMBL/GenBank/DDBJ databases">
        <title>Genome Sequence of Boeremia exigua.</title>
        <authorList>
            <person name="Buettner E."/>
        </authorList>
    </citation>
    <scope>NUCLEOTIDE SEQUENCE</scope>
    <source>
        <strain evidence="1">CU02</strain>
    </source>
</reference>
<evidence type="ECO:0000313" key="1">
    <source>
        <dbReference type="EMBL" id="KAJ8111021.1"/>
    </source>
</evidence>
<dbReference type="Proteomes" id="UP001153331">
    <property type="component" value="Unassembled WGS sequence"/>
</dbReference>
<evidence type="ECO:0000313" key="2">
    <source>
        <dbReference type="Proteomes" id="UP001153331"/>
    </source>
</evidence>